<reference evidence="2 3" key="1">
    <citation type="submission" date="2014-12" db="EMBL/GenBank/DDBJ databases">
        <title>Genome assembly of Enhygromyxa salina DSM 15201.</title>
        <authorList>
            <person name="Sharma G."/>
            <person name="Subramanian S."/>
        </authorList>
    </citation>
    <scope>NUCLEOTIDE SEQUENCE [LARGE SCALE GENOMIC DNA]</scope>
    <source>
        <strain evidence="2 3">DSM 15201</strain>
    </source>
</reference>
<gene>
    <name evidence="2" type="ORF">DB30_04202</name>
</gene>
<dbReference type="Proteomes" id="UP000031599">
    <property type="component" value="Unassembled WGS sequence"/>
</dbReference>
<dbReference type="AlphaFoldDB" id="A0A0C1ZGJ7"/>
<protein>
    <submittedName>
        <fullName evidence="2">Uncharacterized protein</fullName>
    </submittedName>
</protein>
<sequence length="63" mass="6733">MGRRARGSRSCSILRSCHRRVEEPASSLADPSSLLAAHSRGRPARTARTASSGTLAEVARPYP</sequence>
<name>A0A0C1ZGJ7_9BACT</name>
<proteinExistence type="predicted"/>
<dbReference type="EMBL" id="JMCC02000033">
    <property type="protein sequence ID" value="KIG16729.1"/>
    <property type="molecule type" value="Genomic_DNA"/>
</dbReference>
<feature type="compositionally biased region" description="Low complexity" evidence="1">
    <location>
        <begin position="24"/>
        <end position="37"/>
    </location>
</feature>
<evidence type="ECO:0000256" key="1">
    <source>
        <dbReference type="SAM" id="MobiDB-lite"/>
    </source>
</evidence>
<comment type="caution">
    <text evidence="2">The sequence shown here is derived from an EMBL/GenBank/DDBJ whole genome shotgun (WGS) entry which is preliminary data.</text>
</comment>
<organism evidence="2 3">
    <name type="scientific">Enhygromyxa salina</name>
    <dbReference type="NCBI Taxonomy" id="215803"/>
    <lineage>
        <taxon>Bacteria</taxon>
        <taxon>Pseudomonadati</taxon>
        <taxon>Myxococcota</taxon>
        <taxon>Polyangia</taxon>
        <taxon>Nannocystales</taxon>
        <taxon>Nannocystaceae</taxon>
        <taxon>Enhygromyxa</taxon>
    </lineage>
</organism>
<evidence type="ECO:0000313" key="3">
    <source>
        <dbReference type="Proteomes" id="UP000031599"/>
    </source>
</evidence>
<evidence type="ECO:0000313" key="2">
    <source>
        <dbReference type="EMBL" id="KIG16729.1"/>
    </source>
</evidence>
<accession>A0A0C1ZGJ7</accession>
<feature type="region of interest" description="Disordered" evidence="1">
    <location>
        <begin position="22"/>
        <end position="63"/>
    </location>
</feature>